<evidence type="ECO:0000313" key="1">
    <source>
        <dbReference type="EMBL" id="CAH1274672.1"/>
    </source>
</evidence>
<dbReference type="AlphaFoldDB" id="A0A8K0AFQ4"/>
<dbReference type="EMBL" id="OV696694">
    <property type="protein sequence ID" value="CAH1274672.1"/>
    <property type="molecule type" value="Genomic_DNA"/>
</dbReference>
<protein>
    <submittedName>
        <fullName evidence="1">Hypp5370 protein</fullName>
    </submittedName>
</protein>
<proteinExistence type="predicted"/>
<sequence>MLTTAQRVLNPTDSAQSDLVITADMVDEAIRERAHDKRLRHRRKSLILTSSAEKGNCAPRVELWTRLTCVHNVPGWTSVSHEMFNEKGFKQAVAVQLDRATSVTNLQIPGMRAPAVRVGEVCTENEGGRGHVPVPGEGHSLVWVHALGLDPDDNTNRYILVVLAEELNILLVDTTKDDEGLQPIRKRGKLEELPFPQKLDYIKTYVIPKLRYPMRVANVGVQELTEADVRLWEEVKSMAGMPTRITDAFLDLAQS</sequence>
<reference evidence="1" key="1">
    <citation type="submission" date="2022-01" db="EMBL/GenBank/DDBJ databases">
        <authorList>
            <person name="Braso-Vives M."/>
        </authorList>
    </citation>
    <scope>NUCLEOTIDE SEQUENCE</scope>
</reference>
<name>A0A8K0AFQ4_BRALA</name>
<accession>A0A8K0AFQ4</accession>
<organism evidence="1 2">
    <name type="scientific">Branchiostoma lanceolatum</name>
    <name type="common">Common lancelet</name>
    <name type="synonym">Amphioxus lanceolatum</name>
    <dbReference type="NCBI Taxonomy" id="7740"/>
    <lineage>
        <taxon>Eukaryota</taxon>
        <taxon>Metazoa</taxon>
        <taxon>Chordata</taxon>
        <taxon>Cephalochordata</taxon>
        <taxon>Leptocardii</taxon>
        <taxon>Amphioxiformes</taxon>
        <taxon>Branchiostomatidae</taxon>
        <taxon>Branchiostoma</taxon>
    </lineage>
</organism>
<evidence type="ECO:0000313" key="2">
    <source>
        <dbReference type="Proteomes" id="UP000838412"/>
    </source>
</evidence>
<dbReference type="Proteomes" id="UP000838412">
    <property type="component" value="Chromosome 9"/>
</dbReference>
<keyword evidence="2" id="KW-1185">Reference proteome</keyword>
<gene>
    <name evidence="1" type="primary">Hypp5370</name>
    <name evidence="1" type="ORF">BLAG_LOCUS25614</name>
</gene>